<comment type="catalytic activity">
    <reaction evidence="1">
        <text>Hydrolysis of terminal non-reducing N-acetyl-D-hexosamine residues in N-acetyl-beta-D-hexosaminides.</text>
        <dbReference type="EC" id="3.2.1.52"/>
    </reaction>
</comment>
<sequence>MVTPTLRSIARATALVAALLLLVGCDDKGEGAAAVADLTLREKIAQKIMLDVRFYCVGETVAGGARDGMGRGKNCTRPVTELAPALAEMITRNSPGGVILFGDNLVETAQIVRLNHALQGAALASGSGWPLLLAVDQEGGRVNRLPREESASFAGNMAIGATYPEHGVAFARSSAAAMSEQLRALGFNTNFAPTVDVNSNPDNPVINVRSYAESPQVVAELGAASVRAFQQGGLAATLKHFPGHGDTSVDSHTGLPRVERTLAQARATDLLPFRQVIDAAAPALTMTAHIQYPALDDTTLVSRHGEEIVVPATLSRKILTGILRGEFGYRGVIVTDSLHMAGISDYFTQEEAVVRSFAAGADIALMPIKVRFPTDLYQLDRLIDGVVAAVGRGELSERDIDASVARIAELKRRYVDRDWVLGAVPEKVVAARQVMASPAHRRVARELAQAALSAIYPVSPGVLPAIDSSVDSIQVIAPTEHVGEAFRLALESVSAARVEILAPQVAASSMAGGGADLVIVASIMPGESAVERGGMEDLPALRRVTLSPERLYGEYRRVLETARANGSKTVFVSMRSPYEAARFRALADLHIASFNYKAFIDRDNRLHGPVYEALAQALTRKAPPGGRLPVTVQAGLAPIAPPGS</sequence>
<dbReference type="InterPro" id="IPR050226">
    <property type="entry name" value="NagZ_Beta-hexosaminidase"/>
</dbReference>
<accession>A0A1G9APS9</accession>
<comment type="similarity">
    <text evidence="2">Belongs to the glycosyl hydrolase 3 family.</text>
</comment>
<dbReference type="OrthoDB" id="9781691at2"/>
<dbReference type="InterPro" id="IPR001764">
    <property type="entry name" value="Glyco_hydro_3_N"/>
</dbReference>
<dbReference type="SUPFAM" id="SSF51445">
    <property type="entry name" value="(Trans)glycosidases"/>
    <property type="match status" value="1"/>
</dbReference>
<dbReference type="InterPro" id="IPR036962">
    <property type="entry name" value="Glyco_hydro_3_N_sf"/>
</dbReference>
<dbReference type="InterPro" id="IPR017853">
    <property type="entry name" value="GH"/>
</dbReference>
<keyword evidence="5" id="KW-0326">Glycosidase</keyword>
<dbReference type="GO" id="GO:0009254">
    <property type="term" value="P:peptidoglycan turnover"/>
    <property type="evidence" value="ECO:0007669"/>
    <property type="project" value="TreeGrafter"/>
</dbReference>
<gene>
    <name evidence="7" type="ORF">SAMN05216212_2091</name>
</gene>
<evidence type="ECO:0000256" key="3">
    <source>
        <dbReference type="ARBA" id="ARBA00012663"/>
    </source>
</evidence>
<evidence type="ECO:0000256" key="4">
    <source>
        <dbReference type="ARBA" id="ARBA00022801"/>
    </source>
</evidence>
<evidence type="ECO:0000256" key="2">
    <source>
        <dbReference type="ARBA" id="ARBA00005336"/>
    </source>
</evidence>
<feature type="domain" description="Glycoside hydrolase family 3 N-terminal" evidence="6">
    <location>
        <begin position="39"/>
        <end position="409"/>
    </location>
</feature>
<evidence type="ECO:0000256" key="5">
    <source>
        <dbReference type="ARBA" id="ARBA00023295"/>
    </source>
</evidence>
<proteinExistence type="inferred from homology"/>
<dbReference type="PROSITE" id="PS51257">
    <property type="entry name" value="PROKAR_LIPOPROTEIN"/>
    <property type="match status" value="1"/>
</dbReference>
<evidence type="ECO:0000256" key="1">
    <source>
        <dbReference type="ARBA" id="ARBA00001231"/>
    </source>
</evidence>
<protein>
    <recommendedName>
        <fullName evidence="3">beta-N-acetylhexosaminidase</fullName>
        <ecNumber evidence="3">3.2.1.52</ecNumber>
    </recommendedName>
</protein>
<reference evidence="8" key="1">
    <citation type="submission" date="2016-10" db="EMBL/GenBank/DDBJ databases">
        <authorList>
            <person name="Varghese N."/>
            <person name="Submissions S."/>
        </authorList>
    </citation>
    <scope>NUCLEOTIDE SEQUENCE [LARGE SCALE GENOMIC DNA]</scope>
    <source>
        <strain evidence="8">CGMCC 1.10658</strain>
    </source>
</reference>
<dbReference type="Gene3D" id="3.40.50.1700">
    <property type="entry name" value="Glycoside hydrolase family 3 C-terminal domain"/>
    <property type="match status" value="1"/>
</dbReference>
<dbReference type="PANTHER" id="PTHR30480">
    <property type="entry name" value="BETA-HEXOSAMINIDASE-RELATED"/>
    <property type="match status" value="1"/>
</dbReference>
<evidence type="ECO:0000313" key="7">
    <source>
        <dbReference type="EMBL" id="SDK28804.1"/>
    </source>
</evidence>
<dbReference type="GO" id="GO:0004563">
    <property type="term" value="F:beta-N-acetylhexosaminidase activity"/>
    <property type="evidence" value="ECO:0007669"/>
    <property type="project" value="UniProtKB-EC"/>
</dbReference>
<dbReference type="GO" id="GO:0005975">
    <property type="term" value="P:carbohydrate metabolic process"/>
    <property type="evidence" value="ECO:0007669"/>
    <property type="project" value="InterPro"/>
</dbReference>
<keyword evidence="8" id="KW-1185">Reference proteome</keyword>
<dbReference type="PANTHER" id="PTHR30480:SF13">
    <property type="entry name" value="BETA-HEXOSAMINIDASE"/>
    <property type="match status" value="1"/>
</dbReference>
<dbReference type="Gene3D" id="3.20.20.300">
    <property type="entry name" value="Glycoside hydrolase, family 3, N-terminal domain"/>
    <property type="match status" value="1"/>
</dbReference>
<evidence type="ECO:0000259" key="6">
    <source>
        <dbReference type="Pfam" id="PF00933"/>
    </source>
</evidence>
<dbReference type="Pfam" id="PF00933">
    <property type="entry name" value="Glyco_hydro_3"/>
    <property type="match status" value="1"/>
</dbReference>
<keyword evidence="4" id="KW-0378">Hydrolase</keyword>
<evidence type="ECO:0000313" key="8">
    <source>
        <dbReference type="Proteomes" id="UP000199305"/>
    </source>
</evidence>
<dbReference type="EMBL" id="FNFH01000003">
    <property type="protein sequence ID" value="SDK28804.1"/>
    <property type="molecule type" value="Genomic_DNA"/>
</dbReference>
<name>A0A1G9APS9_9GAMM</name>
<dbReference type="STRING" id="658219.SAMN05216212_2091"/>
<dbReference type="AlphaFoldDB" id="A0A1G9APS9"/>
<dbReference type="InterPro" id="IPR036881">
    <property type="entry name" value="Glyco_hydro_3_C_sf"/>
</dbReference>
<dbReference type="EC" id="3.2.1.52" evidence="3"/>
<dbReference type="Proteomes" id="UP000199305">
    <property type="component" value="Unassembled WGS sequence"/>
</dbReference>
<dbReference type="RefSeq" id="WP_091513067.1">
    <property type="nucleotide sequence ID" value="NZ_FNFH01000003.1"/>
</dbReference>
<organism evidence="7 8">
    <name type="scientific">Microbulbifer yueqingensis</name>
    <dbReference type="NCBI Taxonomy" id="658219"/>
    <lineage>
        <taxon>Bacteria</taxon>
        <taxon>Pseudomonadati</taxon>
        <taxon>Pseudomonadota</taxon>
        <taxon>Gammaproteobacteria</taxon>
        <taxon>Cellvibrionales</taxon>
        <taxon>Microbulbiferaceae</taxon>
        <taxon>Microbulbifer</taxon>
    </lineage>
</organism>